<dbReference type="EMBL" id="JABFOF010000010">
    <property type="protein sequence ID" value="KAG2376206.1"/>
    <property type="molecule type" value="Genomic_DNA"/>
</dbReference>
<protein>
    <recommendedName>
        <fullName evidence="5">GRF-type domain-containing protein</fullName>
    </recommendedName>
</protein>
<reference evidence="6 7" key="1">
    <citation type="submission" date="2020-05" db="EMBL/GenBank/DDBJ databases">
        <title>Vigna angularis (adzuki bean) Var. LongXiaoDou No. 4 denovo assembly.</title>
        <authorList>
            <person name="Xiang H."/>
        </authorList>
    </citation>
    <scope>NUCLEOTIDE SEQUENCE [LARGE SCALE GENOMIC DNA]</scope>
    <source>
        <tissue evidence="6">Leaf</tissue>
    </source>
</reference>
<proteinExistence type="predicted"/>
<dbReference type="PROSITE" id="PS51999">
    <property type="entry name" value="ZF_GRF"/>
    <property type="match status" value="1"/>
</dbReference>
<dbReference type="PANTHER" id="PTHR33248">
    <property type="entry name" value="ZINC ION-BINDING PROTEIN"/>
    <property type="match status" value="1"/>
</dbReference>
<comment type="caution">
    <text evidence="6">The sequence shown here is derived from an EMBL/GenBank/DDBJ whole genome shotgun (WGS) entry which is preliminary data.</text>
</comment>
<evidence type="ECO:0000313" key="7">
    <source>
        <dbReference type="Proteomes" id="UP000743370"/>
    </source>
</evidence>
<evidence type="ECO:0000313" key="6">
    <source>
        <dbReference type="EMBL" id="KAG2376206.1"/>
    </source>
</evidence>
<sequence>MSKEHSCCSSTCSVWRKENRNLCSPICHCGLRCALRTAKTLKNRGKQFWGCSKYKSGAEEGGCNYFKWFNDVVEEERGKCLKCEGNKESSVHSEEMDSYKKILVKFEKYLLVVQNWMKVLQHGMNSSASRFRNFIAANEWQHGMAVISHFLHVHKFSSKLTTNLSPAWDTWRTSKILFADQL</sequence>
<dbReference type="InterPro" id="IPR010666">
    <property type="entry name" value="Znf_GRF"/>
</dbReference>
<name>A0A8T0JLA1_PHAAN</name>
<accession>A0A8T0JLA1</accession>
<keyword evidence="1" id="KW-0479">Metal-binding</keyword>
<evidence type="ECO:0000256" key="3">
    <source>
        <dbReference type="ARBA" id="ARBA00022833"/>
    </source>
</evidence>
<evidence type="ECO:0000256" key="4">
    <source>
        <dbReference type="PROSITE-ProRule" id="PRU01343"/>
    </source>
</evidence>
<keyword evidence="2 4" id="KW-0863">Zinc-finger</keyword>
<dbReference type="GO" id="GO:0008270">
    <property type="term" value="F:zinc ion binding"/>
    <property type="evidence" value="ECO:0007669"/>
    <property type="project" value="UniProtKB-KW"/>
</dbReference>
<keyword evidence="3" id="KW-0862">Zinc</keyword>
<evidence type="ECO:0000256" key="1">
    <source>
        <dbReference type="ARBA" id="ARBA00022723"/>
    </source>
</evidence>
<dbReference type="Pfam" id="PF06839">
    <property type="entry name" value="Zn_ribbon_GRF"/>
    <property type="match status" value="1"/>
</dbReference>
<feature type="domain" description="GRF-type" evidence="5">
    <location>
        <begin position="27"/>
        <end position="72"/>
    </location>
</feature>
<gene>
    <name evidence="6" type="ORF">HKW66_Vig0156400</name>
</gene>
<evidence type="ECO:0000256" key="2">
    <source>
        <dbReference type="ARBA" id="ARBA00022771"/>
    </source>
</evidence>
<dbReference type="AlphaFoldDB" id="A0A8T0JLA1"/>
<organism evidence="6 7">
    <name type="scientific">Phaseolus angularis</name>
    <name type="common">Azuki bean</name>
    <name type="synonym">Vigna angularis</name>
    <dbReference type="NCBI Taxonomy" id="3914"/>
    <lineage>
        <taxon>Eukaryota</taxon>
        <taxon>Viridiplantae</taxon>
        <taxon>Streptophyta</taxon>
        <taxon>Embryophyta</taxon>
        <taxon>Tracheophyta</taxon>
        <taxon>Spermatophyta</taxon>
        <taxon>Magnoliopsida</taxon>
        <taxon>eudicotyledons</taxon>
        <taxon>Gunneridae</taxon>
        <taxon>Pentapetalae</taxon>
        <taxon>rosids</taxon>
        <taxon>fabids</taxon>
        <taxon>Fabales</taxon>
        <taxon>Fabaceae</taxon>
        <taxon>Papilionoideae</taxon>
        <taxon>50 kb inversion clade</taxon>
        <taxon>NPAAA clade</taxon>
        <taxon>indigoferoid/millettioid clade</taxon>
        <taxon>Phaseoleae</taxon>
        <taxon>Vigna</taxon>
    </lineage>
</organism>
<dbReference type="Proteomes" id="UP000743370">
    <property type="component" value="Unassembled WGS sequence"/>
</dbReference>
<evidence type="ECO:0000259" key="5">
    <source>
        <dbReference type="PROSITE" id="PS51999"/>
    </source>
</evidence>